<dbReference type="Gene3D" id="2.40.330.10">
    <property type="entry name" value="DNA-binding pseudobarrel domain"/>
    <property type="match status" value="1"/>
</dbReference>
<comment type="subunit">
    <text evidence="8">Homodimers and heterodimers.</text>
</comment>
<evidence type="ECO:0000256" key="6">
    <source>
        <dbReference type="ARBA" id="ARBA00023242"/>
    </source>
</evidence>
<name>A0ABD1U4Y3_9LAMI</name>
<evidence type="ECO:0000256" key="3">
    <source>
        <dbReference type="ARBA" id="ARBA00023015"/>
    </source>
</evidence>
<evidence type="ECO:0000256" key="8">
    <source>
        <dbReference type="RuleBase" id="RU004561"/>
    </source>
</evidence>
<reference evidence="12" key="1">
    <citation type="submission" date="2024-07" db="EMBL/GenBank/DDBJ databases">
        <title>Two chromosome-level genome assemblies of Korean endemic species Abeliophyllum distichum and Forsythia ovata (Oleaceae).</title>
        <authorList>
            <person name="Jang H."/>
        </authorList>
    </citation>
    <scope>NUCLEOTIDE SEQUENCE [LARGE SCALE GENOMIC DNA]</scope>
</reference>
<dbReference type="AlphaFoldDB" id="A0ABD1U4Y3"/>
<dbReference type="SMART" id="SM01019">
    <property type="entry name" value="B3"/>
    <property type="match status" value="1"/>
</dbReference>
<evidence type="ECO:0000313" key="11">
    <source>
        <dbReference type="EMBL" id="KAL2520077.1"/>
    </source>
</evidence>
<dbReference type="Proteomes" id="UP001604277">
    <property type="component" value="Unassembled WGS sequence"/>
</dbReference>
<dbReference type="Gene3D" id="2.30.30.1040">
    <property type="match status" value="1"/>
</dbReference>
<proteinExistence type="inferred from homology"/>
<dbReference type="PROSITE" id="PS50863">
    <property type="entry name" value="B3"/>
    <property type="match status" value="1"/>
</dbReference>
<evidence type="ECO:0000256" key="9">
    <source>
        <dbReference type="SAM" id="MobiDB-lite"/>
    </source>
</evidence>
<dbReference type="FunFam" id="2.40.330.10:FF:000001">
    <property type="entry name" value="Auxin response factor"/>
    <property type="match status" value="1"/>
</dbReference>
<evidence type="ECO:0000256" key="2">
    <source>
        <dbReference type="ARBA" id="ARBA00007853"/>
    </source>
</evidence>
<dbReference type="Pfam" id="PF06507">
    <property type="entry name" value="ARF_AD"/>
    <property type="match status" value="1"/>
</dbReference>
<dbReference type="EMBL" id="JBFOLJ010000007">
    <property type="protein sequence ID" value="KAL2520077.1"/>
    <property type="molecule type" value="Genomic_DNA"/>
</dbReference>
<protein>
    <recommendedName>
        <fullName evidence="8">Auxin response factor</fullName>
    </recommendedName>
</protein>
<comment type="caution">
    <text evidence="11">The sequence shown here is derived from an EMBL/GenBank/DDBJ whole genome shotgun (WGS) entry which is preliminary data.</text>
</comment>
<sequence>MSASATHMDPAIWRATAGAAVQIPTVNSRVYYFPQGHLEHSSPVRNSNIFLKTPLMISCQVLFVSFLSDPSSDQPFANFSLLPLQSRAKHLITESVEKRELDESDVVSFAKILTPSDANNGGGFSVPRFCADSIFPRLDFSSDPPVQNLIIHDSQNNAWEFRHIYRGTPRRHLLTTGWSRFVNSKRLVAGDSVVFMRKKSTGELFVGIRRAVRGIGSSWSCPVAVENPTVKIEYGNNCSGSDEKNREVVEAIEMAEKGIAFEVVYYPRTGTPDFVVSAEKVEDSLRFCWSSGMRVKMAVETEDSSRTTWFQGTISSTTSSNGEPWCGSPWRMLEVMWDEPEVLQNVKRVSPWQVEHVLPAPQIHSAFPPLKKFKVRQTPGKLPDGEGEIFIPTTESTNLMIGHLNSSMFNYNSFPAGMQGARLDQICVSSLSNSHSDDSHQIFTNFMKNGTQPELKIISSELNVGSSRVDNLSPDSQSSVHFSSTELTAKQGSVSSIQLFGKIICIAEPVEGCFDNNGSCAEGERNAMYSESDAVNDLQDPSSTRSSAEMFFHS</sequence>
<keyword evidence="6 8" id="KW-0539">Nucleus</keyword>
<dbReference type="InterPro" id="IPR010525">
    <property type="entry name" value="ARF_dom"/>
</dbReference>
<comment type="subcellular location">
    <subcellularLocation>
        <location evidence="1 8">Nucleus</location>
    </subcellularLocation>
</comment>
<dbReference type="GO" id="GO:0003677">
    <property type="term" value="F:DNA binding"/>
    <property type="evidence" value="ECO:0007669"/>
    <property type="project" value="UniProtKB-KW"/>
</dbReference>
<dbReference type="PANTHER" id="PTHR31384">
    <property type="entry name" value="AUXIN RESPONSE FACTOR 4-RELATED"/>
    <property type="match status" value="1"/>
</dbReference>
<dbReference type="SUPFAM" id="SSF101936">
    <property type="entry name" value="DNA-binding pseudobarrel domain"/>
    <property type="match status" value="1"/>
</dbReference>
<keyword evidence="3 8" id="KW-0805">Transcription regulation</keyword>
<keyword evidence="5 8" id="KW-0804">Transcription</keyword>
<organism evidence="11 12">
    <name type="scientific">Forsythia ovata</name>
    <dbReference type="NCBI Taxonomy" id="205694"/>
    <lineage>
        <taxon>Eukaryota</taxon>
        <taxon>Viridiplantae</taxon>
        <taxon>Streptophyta</taxon>
        <taxon>Embryophyta</taxon>
        <taxon>Tracheophyta</taxon>
        <taxon>Spermatophyta</taxon>
        <taxon>Magnoliopsida</taxon>
        <taxon>eudicotyledons</taxon>
        <taxon>Gunneridae</taxon>
        <taxon>Pentapetalae</taxon>
        <taxon>asterids</taxon>
        <taxon>lamiids</taxon>
        <taxon>Lamiales</taxon>
        <taxon>Oleaceae</taxon>
        <taxon>Forsythieae</taxon>
        <taxon>Forsythia</taxon>
    </lineage>
</organism>
<dbReference type="Pfam" id="PF02362">
    <property type="entry name" value="B3"/>
    <property type="match status" value="1"/>
</dbReference>
<evidence type="ECO:0000256" key="1">
    <source>
        <dbReference type="ARBA" id="ARBA00004123"/>
    </source>
</evidence>
<feature type="region of interest" description="Disordered" evidence="9">
    <location>
        <begin position="533"/>
        <end position="554"/>
    </location>
</feature>
<dbReference type="InterPro" id="IPR015300">
    <property type="entry name" value="DNA-bd_pseudobarrel_sf"/>
</dbReference>
<keyword evidence="4 8" id="KW-0238">DNA-binding</keyword>
<evidence type="ECO:0000256" key="5">
    <source>
        <dbReference type="ARBA" id="ARBA00023163"/>
    </source>
</evidence>
<dbReference type="CDD" id="cd10017">
    <property type="entry name" value="B3_DNA"/>
    <property type="match status" value="1"/>
</dbReference>
<comment type="function">
    <text evidence="8">Auxin response factors (ARFs) are transcriptional factors that bind specifically to the DNA sequence 5'-TGTCTC-3' found in the auxin-responsive promoter elements (AuxREs).</text>
</comment>
<evidence type="ECO:0000313" key="12">
    <source>
        <dbReference type="Proteomes" id="UP001604277"/>
    </source>
</evidence>
<comment type="similarity">
    <text evidence="2 8">Belongs to the ARF family.</text>
</comment>
<feature type="domain" description="TF-B3" evidence="10">
    <location>
        <begin position="109"/>
        <end position="212"/>
    </location>
</feature>
<keyword evidence="12" id="KW-1185">Reference proteome</keyword>
<dbReference type="GO" id="GO:0009734">
    <property type="term" value="P:auxin-activated signaling pathway"/>
    <property type="evidence" value="ECO:0007669"/>
    <property type="project" value="UniProtKB-KW"/>
</dbReference>
<dbReference type="PANTHER" id="PTHR31384:SF94">
    <property type="entry name" value="AUXIN RESPONSE FACTOR 17"/>
    <property type="match status" value="1"/>
</dbReference>
<evidence type="ECO:0000259" key="10">
    <source>
        <dbReference type="PROSITE" id="PS50863"/>
    </source>
</evidence>
<evidence type="ECO:0000256" key="4">
    <source>
        <dbReference type="ARBA" id="ARBA00023125"/>
    </source>
</evidence>
<gene>
    <name evidence="11" type="ORF">Fot_24000</name>
</gene>
<dbReference type="InterPro" id="IPR044835">
    <property type="entry name" value="ARF_plant"/>
</dbReference>
<dbReference type="InterPro" id="IPR003340">
    <property type="entry name" value="B3_DNA-bd"/>
</dbReference>
<keyword evidence="7 8" id="KW-0927">Auxin signaling pathway</keyword>
<accession>A0ABD1U4Y3</accession>
<evidence type="ECO:0000256" key="7">
    <source>
        <dbReference type="ARBA" id="ARBA00023294"/>
    </source>
</evidence>
<dbReference type="GO" id="GO:0005634">
    <property type="term" value="C:nucleus"/>
    <property type="evidence" value="ECO:0007669"/>
    <property type="project" value="UniProtKB-SubCell"/>
</dbReference>